<keyword evidence="2" id="KW-1185">Reference proteome</keyword>
<evidence type="ECO:0000313" key="2">
    <source>
        <dbReference type="Proteomes" id="UP000002939"/>
    </source>
</evidence>
<reference evidence="1" key="2">
    <citation type="submission" date="2011-10" db="EMBL/GenBank/DDBJ databases">
        <title>The Genome Sequence of Granulicatella elegans ATCC 700633.</title>
        <authorList>
            <consortium name="The Broad Institute Genome Sequencing Platform"/>
            <consortium name="The Broad Institute Genome Sequencing Center for Infectious Disease"/>
            <person name="Earl A."/>
            <person name="Ward D."/>
            <person name="Feldgarden M."/>
            <person name="Gevers D."/>
            <person name="Sibley C.D."/>
            <person name="Field T.R."/>
            <person name="Grinwis M."/>
            <person name="Eshaghurshan C.S."/>
            <person name="Surette M.G."/>
            <person name="Young S.K."/>
            <person name="Zeng Q."/>
            <person name="Gargeya S."/>
            <person name="Fitzgerald M."/>
            <person name="Haas B."/>
            <person name="Abouelleil A."/>
            <person name="Alvarado L."/>
            <person name="Arachchi H.M."/>
            <person name="Berlin A."/>
            <person name="Brown A."/>
            <person name="Chapman S.B."/>
            <person name="Chen Z."/>
            <person name="Dunbar C."/>
            <person name="Freedman E."/>
            <person name="Gearin G."/>
            <person name="Goldberg J."/>
            <person name="Griggs A."/>
            <person name="Gujja S."/>
            <person name="Heiman D."/>
            <person name="Howarth C."/>
            <person name="Larson L."/>
            <person name="Lui A."/>
            <person name="MacDonald P.J.P."/>
            <person name="Montmayeur A."/>
            <person name="Murphy C."/>
            <person name="Neiman D."/>
            <person name="Pearson M."/>
            <person name="Priest M."/>
            <person name="Roberts A."/>
            <person name="Saif S."/>
            <person name="Shea T."/>
            <person name="Shenoy N."/>
            <person name="Sisk P."/>
            <person name="Stolte C."/>
            <person name="Sykes S."/>
            <person name="Wortman J."/>
            <person name="Nusbaum C."/>
            <person name="Birren B."/>
        </authorList>
    </citation>
    <scope>NUCLEOTIDE SEQUENCE [LARGE SCALE GENOMIC DNA]</scope>
    <source>
        <strain evidence="1">ATCC 700633</strain>
    </source>
</reference>
<dbReference type="EMBL" id="ACRF02000016">
    <property type="protein sequence ID" value="EEW93195.1"/>
    <property type="molecule type" value="Genomic_DNA"/>
</dbReference>
<accession>D0BJE2</accession>
<dbReference type="AlphaFoldDB" id="D0BJE2"/>
<dbReference type="RefSeq" id="WP_006702350.1">
    <property type="nucleotide sequence ID" value="NZ_KI391971.1"/>
</dbReference>
<dbReference type="Proteomes" id="UP000002939">
    <property type="component" value="Unassembled WGS sequence"/>
</dbReference>
<name>D0BJE2_9LACT</name>
<evidence type="ECO:0000313" key="1">
    <source>
        <dbReference type="EMBL" id="EEW93195.1"/>
    </source>
</evidence>
<dbReference type="HOGENOM" id="CLU_2368922_0_0_9"/>
<proteinExistence type="predicted"/>
<organism evidence="1 2">
    <name type="scientific">Granulicatella elegans ATCC 700633</name>
    <dbReference type="NCBI Taxonomy" id="626369"/>
    <lineage>
        <taxon>Bacteria</taxon>
        <taxon>Bacillati</taxon>
        <taxon>Bacillota</taxon>
        <taxon>Bacilli</taxon>
        <taxon>Lactobacillales</taxon>
        <taxon>Carnobacteriaceae</taxon>
        <taxon>Granulicatella</taxon>
    </lineage>
</organism>
<gene>
    <name evidence="1" type="ORF">HMPREF0446_00077</name>
</gene>
<comment type="caution">
    <text evidence="1">The sequence shown here is derived from an EMBL/GenBank/DDBJ whole genome shotgun (WGS) entry which is preliminary data.</text>
</comment>
<dbReference type="STRING" id="626369.HMPREF0446_00077"/>
<reference evidence="1" key="1">
    <citation type="submission" date="2009-09" db="EMBL/GenBank/DDBJ databases">
        <authorList>
            <consortium name="The Broad Institute Genome Sequencing Platform"/>
            <person name="Ward D."/>
            <person name="Feldgarden M."/>
            <person name="Earl A."/>
            <person name="Young S.K."/>
            <person name="Zeng Q."/>
            <person name="Koehrsen M."/>
            <person name="Alvarado L."/>
            <person name="Berlin A."/>
            <person name="Bochicchio J."/>
            <person name="Borenstein D."/>
            <person name="Chapman S.B."/>
            <person name="Chen Z."/>
            <person name="Engels R."/>
            <person name="Freedman E."/>
            <person name="Gellesch M."/>
            <person name="Goldberg J."/>
            <person name="Griggs A."/>
            <person name="Gujja S."/>
            <person name="Heilman E."/>
            <person name="Heiman D."/>
            <person name="Hepburn T."/>
            <person name="Howarth C."/>
            <person name="Jen D."/>
            <person name="Larson L."/>
            <person name="Lewis B."/>
            <person name="Mehta T."/>
            <person name="Park D."/>
            <person name="Pearson M."/>
            <person name="Roberts A."/>
            <person name="Saif S."/>
            <person name="Shea T."/>
            <person name="Shenoy N."/>
            <person name="Sisk P."/>
            <person name="Stolte C."/>
            <person name="Sykes S."/>
            <person name="Thomson T."/>
            <person name="Walk T."/>
            <person name="White J."/>
            <person name="Yandava C."/>
            <person name="Sibley C.D."/>
            <person name="Field T.R."/>
            <person name="Grinwis M."/>
            <person name="Eshaghurshan C.S."/>
            <person name="Surette M.G."/>
            <person name="Haas B."/>
            <person name="Nusbaum C."/>
            <person name="Birren B."/>
        </authorList>
    </citation>
    <scope>NUCLEOTIDE SEQUENCE [LARGE SCALE GENOMIC DNA]</scope>
    <source>
        <strain evidence="1">ATCC 700633</strain>
    </source>
</reference>
<protein>
    <submittedName>
        <fullName evidence="1">Uncharacterized protein</fullName>
    </submittedName>
</protein>
<sequence>MEVEDLVFNAIEQNPERFDKLLQKLGYQKTTMCKENLTTREMCEQLGINYSSWKQSEVRNHPEIVKLRDTTISRNHIYKSSSLSIIERVWKNRKR</sequence>
<dbReference type="OrthoDB" id="6302218at2"/>